<evidence type="ECO:0000256" key="3">
    <source>
        <dbReference type="ARBA" id="ARBA00023163"/>
    </source>
</evidence>
<dbReference type="Gene3D" id="1.10.10.10">
    <property type="entry name" value="Winged helix-like DNA-binding domain superfamily/Winged helix DNA-binding domain"/>
    <property type="match status" value="1"/>
</dbReference>
<feature type="domain" description="HTH gntR-type" evidence="4">
    <location>
        <begin position="15"/>
        <end position="83"/>
    </location>
</feature>
<reference evidence="5" key="1">
    <citation type="submission" date="2023-07" db="EMBL/GenBank/DDBJ databases">
        <title>Functional and genomic diversity of the sorghum phyllosphere microbiome.</title>
        <authorList>
            <person name="Shade A."/>
        </authorList>
    </citation>
    <scope>NUCLEOTIDE SEQUENCE</scope>
    <source>
        <strain evidence="5">SORGH_AS_1067</strain>
    </source>
</reference>
<dbReference type="PANTHER" id="PTHR38445:SF9">
    <property type="entry name" value="HTH-TYPE TRANSCRIPTIONAL REPRESSOR YTRA"/>
    <property type="match status" value="1"/>
</dbReference>
<proteinExistence type="predicted"/>
<accession>A0AAJ1U3S2</accession>
<dbReference type="PROSITE" id="PS50949">
    <property type="entry name" value="HTH_GNTR"/>
    <property type="match status" value="1"/>
</dbReference>
<dbReference type="Pfam" id="PF00392">
    <property type="entry name" value="GntR"/>
    <property type="match status" value="1"/>
</dbReference>
<dbReference type="SMART" id="SM00345">
    <property type="entry name" value="HTH_GNTR"/>
    <property type="match status" value="1"/>
</dbReference>
<keyword evidence="3" id="KW-0804">Transcription</keyword>
<dbReference type="InterPro" id="IPR036388">
    <property type="entry name" value="WH-like_DNA-bd_sf"/>
</dbReference>
<protein>
    <submittedName>
        <fullName evidence="5">DNA-binding transcriptional regulator YhcF (GntR family)</fullName>
    </submittedName>
</protein>
<dbReference type="InterPro" id="IPR000524">
    <property type="entry name" value="Tscrpt_reg_HTH_GntR"/>
</dbReference>
<dbReference type="EMBL" id="JAUTAN010000001">
    <property type="protein sequence ID" value="MDQ1104533.1"/>
    <property type="molecule type" value="Genomic_DNA"/>
</dbReference>
<evidence type="ECO:0000256" key="1">
    <source>
        <dbReference type="ARBA" id="ARBA00023015"/>
    </source>
</evidence>
<dbReference type="GO" id="GO:0003700">
    <property type="term" value="F:DNA-binding transcription factor activity"/>
    <property type="evidence" value="ECO:0007669"/>
    <property type="project" value="InterPro"/>
</dbReference>
<gene>
    <name evidence="5" type="ORF">QE405_001817</name>
</gene>
<dbReference type="CDD" id="cd07377">
    <property type="entry name" value="WHTH_GntR"/>
    <property type="match status" value="1"/>
</dbReference>
<organism evidence="5 6">
    <name type="scientific">Nocardioides zeae</name>
    <dbReference type="NCBI Taxonomy" id="1457234"/>
    <lineage>
        <taxon>Bacteria</taxon>
        <taxon>Bacillati</taxon>
        <taxon>Actinomycetota</taxon>
        <taxon>Actinomycetes</taxon>
        <taxon>Propionibacteriales</taxon>
        <taxon>Nocardioidaceae</taxon>
        <taxon>Nocardioides</taxon>
    </lineage>
</organism>
<evidence type="ECO:0000259" key="4">
    <source>
        <dbReference type="PROSITE" id="PS50949"/>
    </source>
</evidence>
<dbReference type="SUPFAM" id="SSF46785">
    <property type="entry name" value="Winged helix' DNA-binding domain"/>
    <property type="match status" value="1"/>
</dbReference>
<dbReference type="Proteomes" id="UP001239215">
    <property type="component" value="Unassembled WGS sequence"/>
</dbReference>
<evidence type="ECO:0000256" key="2">
    <source>
        <dbReference type="ARBA" id="ARBA00023125"/>
    </source>
</evidence>
<sequence length="121" mass="12260">MLPVTIQPPDPTSATPPFEQLRAQVAALVAGGDLAAGERLPTVRGLAEQLGLAAGTVARVYRELEADGVVETRGRAGTFVAESAAAGEGDVGAAAATYAAAARRAGLTRAEAHNALDRAWP</sequence>
<dbReference type="AlphaFoldDB" id="A0AAJ1U3S2"/>
<keyword evidence="2 5" id="KW-0238">DNA-binding</keyword>
<comment type="caution">
    <text evidence="5">The sequence shown here is derived from an EMBL/GenBank/DDBJ whole genome shotgun (WGS) entry which is preliminary data.</text>
</comment>
<evidence type="ECO:0000313" key="6">
    <source>
        <dbReference type="Proteomes" id="UP001239215"/>
    </source>
</evidence>
<dbReference type="InterPro" id="IPR036390">
    <property type="entry name" value="WH_DNA-bd_sf"/>
</dbReference>
<evidence type="ECO:0000313" key="5">
    <source>
        <dbReference type="EMBL" id="MDQ1104533.1"/>
    </source>
</evidence>
<keyword evidence="1" id="KW-0805">Transcription regulation</keyword>
<dbReference type="GO" id="GO:0003677">
    <property type="term" value="F:DNA binding"/>
    <property type="evidence" value="ECO:0007669"/>
    <property type="project" value="UniProtKB-KW"/>
</dbReference>
<dbReference type="PANTHER" id="PTHR38445">
    <property type="entry name" value="HTH-TYPE TRANSCRIPTIONAL REPRESSOR YTRA"/>
    <property type="match status" value="1"/>
</dbReference>
<name>A0AAJ1U3S2_9ACTN</name>